<dbReference type="OMA" id="WPRSPYI"/>
<organism evidence="2 3">
    <name type="scientific">Ophiostoma piceae (strain UAMH 11346)</name>
    <name type="common">Sap stain fungus</name>
    <dbReference type="NCBI Taxonomy" id="1262450"/>
    <lineage>
        <taxon>Eukaryota</taxon>
        <taxon>Fungi</taxon>
        <taxon>Dikarya</taxon>
        <taxon>Ascomycota</taxon>
        <taxon>Pezizomycotina</taxon>
        <taxon>Sordariomycetes</taxon>
        <taxon>Sordariomycetidae</taxon>
        <taxon>Ophiostomatales</taxon>
        <taxon>Ophiostomataceae</taxon>
        <taxon>Ophiostoma</taxon>
    </lineage>
</organism>
<dbReference type="Pfam" id="PF01636">
    <property type="entry name" value="APH"/>
    <property type="match status" value="1"/>
</dbReference>
<dbReference type="EMBL" id="KE148163">
    <property type="protein sequence ID" value="EPE04000.1"/>
    <property type="molecule type" value="Genomic_DNA"/>
</dbReference>
<dbReference type="InterPro" id="IPR011009">
    <property type="entry name" value="Kinase-like_dom_sf"/>
</dbReference>
<evidence type="ECO:0000313" key="3">
    <source>
        <dbReference type="Proteomes" id="UP000016923"/>
    </source>
</evidence>
<dbReference type="VEuPathDB" id="FungiDB:F503_04848"/>
<dbReference type="InterPro" id="IPR002575">
    <property type="entry name" value="Aminoglycoside_PTrfase"/>
</dbReference>
<dbReference type="HOGENOM" id="CLU_021768_1_1_1"/>
<evidence type="ECO:0000313" key="2">
    <source>
        <dbReference type="EMBL" id="EPE04000.1"/>
    </source>
</evidence>
<protein>
    <submittedName>
        <fullName evidence="2">Serine threonine protein kinase</fullName>
    </submittedName>
</protein>
<dbReference type="GO" id="GO:0016301">
    <property type="term" value="F:kinase activity"/>
    <property type="evidence" value="ECO:0007669"/>
    <property type="project" value="UniProtKB-KW"/>
</dbReference>
<reference evidence="2 3" key="1">
    <citation type="journal article" date="2013" name="BMC Genomics">
        <title>The genome and transcriptome of the pine saprophyte Ophiostoma piceae, and a comparison with the bark beetle-associated pine pathogen Grosmannia clavigera.</title>
        <authorList>
            <person name="Haridas S."/>
            <person name="Wang Y."/>
            <person name="Lim L."/>
            <person name="Massoumi Alamouti S."/>
            <person name="Jackman S."/>
            <person name="Docking R."/>
            <person name="Robertson G."/>
            <person name="Birol I."/>
            <person name="Bohlmann J."/>
            <person name="Breuil C."/>
        </authorList>
    </citation>
    <scope>NUCLEOTIDE SEQUENCE [LARGE SCALE GENOMIC DNA]</scope>
    <source>
        <strain evidence="2 3">UAMH 11346</strain>
    </source>
</reference>
<dbReference type="CDD" id="cd05120">
    <property type="entry name" value="APH_ChoK_like"/>
    <property type="match status" value="1"/>
</dbReference>
<dbReference type="eggNOG" id="ENOG502SQCG">
    <property type="taxonomic scope" value="Eukaryota"/>
</dbReference>
<proteinExistence type="predicted"/>
<feature type="domain" description="Aminoglycoside phosphotransferase" evidence="1">
    <location>
        <begin position="306"/>
        <end position="510"/>
    </location>
</feature>
<sequence>MATTDEASIEDARDAILQADLTLIQHKILNSFIEKAESPVLAAGEVLRRVRSNADRPVEDVLRELLADWRRLVATVARATPDPDPVADPSLTDLLCHRDQSRCVLVSPENEQRELRPPKPAFIMPPSLAHLIQDETGRLRSLMDAFLTPSGTCQLLDHLSDKSPRGMLINSWLLSPQASYAFGSGHLQVVPRPVYQGSSGQTAANVQDASSVPNNILYQAHFCSVFIADLPMLFINIISMSRLKKAGRLDSLCFLARHLCPLMPKFIRTYFWQRLLDTGRTRYPQLSAVVQQLPFGLYAKSCGRSKYNEHKALQLLERHAPLVLAPRLVDVFQMTPAYADYHGHQDKYKDWFVMTAMPGERVENVLYRMTYAERQRLADDLSATLDMMHKIPNTSTFPFASVSGGPIVDRRLGGSLDGCGPYSSEAGLNVQLVGGMSESYLRQHMPTAYMCTHESVFTHGDLSLSNVLVDQGVFSGLIDWEEAAFMPSYWDFVKAMRTSLSTPDVQALYRLIWGHDFDEELETERWLWPRFPFGGPEL</sequence>
<name>S3CTH4_OPHP1</name>
<dbReference type="PANTHER" id="PTHR21310:SF15">
    <property type="entry name" value="AMINOGLYCOSIDE PHOSPHOTRANSFERASE DOMAIN-CONTAINING PROTEIN"/>
    <property type="match status" value="1"/>
</dbReference>
<dbReference type="Proteomes" id="UP000016923">
    <property type="component" value="Unassembled WGS sequence"/>
</dbReference>
<dbReference type="InterPro" id="IPR051678">
    <property type="entry name" value="AGP_Transferase"/>
</dbReference>
<keyword evidence="2" id="KW-0808">Transferase</keyword>
<accession>S3CTH4</accession>
<dbReference type="OrthoDB" id="2906425at2759"/>
<dbReference type="STRING" id="1262450.S3CTH4"/>
<keyword evidence="2" id="KW-0418">Kinase</keyword>
<keyword evidence="3" id="KW-1185">Reference proteome</keyword>
<dbReference type="AlphaFoldDB" id="S3CTH4"/>
<dbReference type="PANTHER" id="PTHR21310">
    <property type="entry name" value="AMINOGLYCOSIDE PHOSPHOTRANSFERASE-RELATED-RELATED"/>
    <property type="match status" value="1"/>
</dbReference>
<evidence type="ECO:0000259" key="1">
    <source>
        <dbReference type="Pfam" id="PF01636"/>
    </source>
</evidence>
<gene>
    <name evidence="2" type="ORF">F503_04848</name>
</gene>
<dbReference type="Gene3D" id="3.90.1200.10">
    <property type="match status" value="1"/>
</dbReference>
<dbReference type="SUPFAM" id="SSF56112">
    <property type="entry name" value="Protein kinase-like (PK-like)"/>
    <property type="match status" value="1"/>
</dbReference>